<feature type="compositionally biased region" description="Acidic residues" evidence="2">
    <location>
        <begin position="1"/>
        <end position="17"/>
    </location>
</feature>
<gene>
    <name evidence="3" type="ORF">V5O48_014122</name>
</gene>
<evidence type="ECO:0000256" key="2">
    <source>
        <dbReference type="SAM" id="MobiDB-lite"/>
    </source>
</evidence>
<proteinExistence type="predicted"/>
<dbReference type="EMBL" id="JBAHYK010001473">
    <property type="protein sequence ID" value="KAL0567868.1"/>
    <property type="molecule type" value="Genomic_DNA"/>
</dbReference>
<accession>A0ABR3EY70</accession>
<feature type="region of interest" description="Disordered" evidence="2">
    <location>
        <begin position="1"/>
        <end position="63"/>
    </location>
</feature>
<protein>
    <submittedName>
        <fullName evidence="3">Uncharacterized protein</fullName>
    </submittedName>
</protein>
<name>A0ABR3EY70_9AGAR</name>
<evidence type="ECO:0000313" key="3">
    <source>
        <dbReference type="EMBL" id="KAL0567868.1"/>
    </source>
</evidence>
<reference evidence="3 4" key="1">
    <citation type="submission" date="2024-02" db="EMBL/GenBank/DDBJ databases">
        <title>A draft genome for the cacao thread blight pathogen Marasmius crinis-equi.</title>
        <authorList>
            <person name="Cohen S.P."/>
            <person name="Baruah I.K."/>
            <person name="Amoako-Attah I."/>
            <person name="Bukari Y."/>
            <person name="Meinhardt L.W."/>
            <person name="Bailey B.A."/>
        </authorList>
    </citation>
    <scope>NUCLEOTIDE SEQUENCE [LARGE SCALE GENOMIC DNA]</scope>
    <source>
        <strain evidence="3 4">GH-76</strain>
    </source>
</reference>
<dbReference type="Proteomes" id="UP001465976">
    <property type="component" value="Unassembled WGS sequence"/>
</dbReference>
<feature type="coiled-coil region" evidence="1">
    <location>
        <begin position="146"/>
        <end position="187"/>
    </location>
</feature>
<evidence type="ECO:0000256" key="1">
    <source>
        <dbReference type="SAM" id="Coils"/>
    </source>
</evidence>
<comment type="caution">
    <text evidence="3">The sequence shown here is derived from an EMBL/GenBank/DDBJ whole genome shotgun (WGS) entry which is preliminary data.</text>
</comment>
<feature type="compositionally biased region" description="Low complexity" evidence="2">
    <location>
        <begin position="18"/>
        <end position="28"/>
    </location>
</feature>
<sequence length="197" mass="22686">MQSSDADTEPINVDEDITTAPASPRSTPSPLPVRRGPVSWGEDVETERQARRSAWIQKPNNNSGWTDPKRPRYIWREDERLFWFYVREDWTDLPMSWNGRADRDPSFDTLDALRWSELQLYRCSPQAADSNAGPPTFTGPQVAERCALVRQSLREMREREHRLEAELSELRSQIHGLETARDNLKDLDVVAAGLVRP</sequence>
<keyword evidence="1" id="KW-0175">Coiled coil</keyword>
<evidence type="ECO:0000313" key="4">
    <source>
        <dbReference type="Proteomes" id="UP001465976"/>
    </source>
</evidence>
<keyword evidence="4" id="KW-1185">Reference proteome</keyword>
<organism evidence="3 4">
    <name type="scientific">Marasmius crinis-equi</name>
    <dbReference type="NCBI Taxonomy" id="585013"/>
    <lineage>
        <taxon>Eukaryota</taxon>
        <taxon>Fungi</taxon>
        <taxon>Dikarya</taxon>
        <taxon>Basidiomycota</taxon>
        <taxon>Agaricomycotina</taxon>
        <taxon>Agaricomycetes</taxon>
        <taxon>Agaricomycetidae</taxon>
        <taxon>Agaricales</taxon>
        <taxon>Marasmiineae</taxon>
        <taxon>Marasmiaceae</taxon>
        <taxon>Marasmius</taxon>
    </lineage>
</organism>